<gene>
    <name evidence="3" type="ORF">D9615_010136</name>
</gene>
<dbReference type="GO" id="GO:0050660">
    <property type="term" value="F:flavin adenine dinucleotide binding"/>
    <property type="evidence" value="ECO:0007669"/>
    <property type="project" value="InterPro"/>
</dbReference>
<evidence type="ECO:0000256" key="1">
    <source>
        <dbReference type="ARBA" id="ARBA00010790"/>
    </source>
</evidence>
<organism evidence="3 4">
    <name type="scientific">Tricholomella constricta</name>
    <dbReference type="NCBI Taxonomy" id="117010"/>
    <lineage>
        <taxon>Eukaryota</taxon>
        <taxon>Fungi</taxon>
        <taxon>Dikarya</taxon>
        <taxon>Basidiomycota</taxon>
        <taxon>Agaricomycotina</taxon>
        <taxon>Agaricomycetes</taxon>
        <taxon>Agaricomycetidae</taxon>
        <taxon>Agaricales</taxon>
        <taxon>Tricholomatineae</taxon>
        <taxon>Lyophyllaceae</taxon>
        <taxon>Tricholomella</taxon>
    </lineage>
</organism>
<evidence type="ECO:0000313" key="4">
    <source>
        <dbReference type="Proteomes" id="UP000565441"/>
    </source>
</evidence>
<protein>
    <recommendedName>
        <fullName evidence="2">Glucose-methanol-choline oxidoreductase N-terminal domain-containing protein</fullName>
    </recommendedName>
</protein>
<dbReference type="AlphaFoldDB" id="A0A8H5GXD3"/>
<dbReference type="Gene3D" id="3.50.50.60">
    <property type="entry name" value="FAD/NAD(P)-binding domain"/>
    <property type="match status" value="1"/>
</dbReference>
<dbReference type="InterPro" id="IPR000172">
    <property type="entry name" value="GMC_OxRdtase_N"/>
</dbReference>
<sequence length="166" mass="18181">MHTQRNLNGSYQILETGPLTQETADHIQPARHFGNLILHSETFTLHVGKPTLSFAGRSVIVSTGRCLSGGSTVNFAIYARAAASDYDDLESVHKNPGWGSKHLIPLLKKHVRRRHSRLAENPATHGTFGPIKASFADEEINVGSQFLAVASQYDKERGYIPLGYSG</sequence>
<dbReference type="InterPro" id="IPR036188">
    <property type="entry name" value="FAD/NAD-bd_sf"/>
</dbReference>
<evidence type="ECO:0000259" key="2">
    <source>
        <dbReference type="Pfam" id="PF00732"/>
    </source>
</evidence>
<feature type="domain" description="Glucose-methanol-choline oxidoreductase N-terminal" evidence="2">
    <location>
        <begin position="53"/>
        <end position="133"/>
    </location>
</feature>
<dbReference type="GO" id="GO:0016614">
    <property type="term" value="F:oxidoreductase activity, acting on CH-OH group of donors"/>
    <property type="evidence" value="ECO:0007669"/>
    <property type="project" value="InterPro"/>
</dbReference>
<dbReference type="OrthoDB" id="269227at2759"/>
<dbReference type="InterPro" id="IPR012132">
    <property type="entry name" value="GMC_OxRdtase"/>
</dbReference>
<comment type="caution">
    <text evidence="3">The sequence shown here is derived from an EMBL/GenBank/DDBJ whole genome shotgun (WGS) entry which is preliminary data.</text>
</comment>
<dbReference type="PANTHER" id="PTHR11552:SF119">
    <property type="entry name" value="GLUCOSE-METHANOL-CHOLINE OXIDOREDUCTASE N-TERMINAL DOMAIN-CONTAINING PROTEIN"/>
    <property type="match status" value="1"/>
</dbReference>
<dbReference type="Proteomes" id="UP000565441">
    <property type="component" value="Unassembled WGS sequence"/>
</dbReference>
<dbReference type="SUPFAM" id="SSF51905">
    <property type="entry name" value="FAD/NAD(P)-binding domain"/>
    <property type="match status" value="1"/>
</dbReference>
<comment type="similarity">
    <text evidence="1">Belongs to the GMC oxidoreductase family.</text>
</comment>
<dbReference type="PANTHER" id="PTHR11552">
    <property type="entry name" value="GLUCOSE-METHANOL-CHOLINE GMC OXIDOREDUCTASE"/>
    <property type="match status" value="1"/>
</dbReference>
<reference evidence="3 4" key="1">
    <citation type="journal article" date="2020" name="ISME J.">
        <title>Uncovering the hidden diversity of litter-decomposition mechanisms in mushroom-forming fungi.</title>
        <authorList>
            <person name="Floudas D."/>
            <person name="Bentzer J."/>
            <person name="Ahren D."/>
            <person name="Johansson T."/>
            <person name="Persson P."/>
            <person name="Tunlid A."/>
        </authorList>
    </citation>
    <scope>NUCLEOTIDE SEQUENCE [LARGE SCALE GENOMIC DNA]</scope>
    <source>
        <strain evidence="3 4">CBS 661.87</strain>
    </source>
</reference>
<proteinExistence type="inferred from homology"/>
<keyword evidence="4" id="KW-1185">Reference proteome</keyword>
<dbReference type="Pfam" id="PF00732">
    <property type="entry name" value="GMC_oxred_N"/>
    <property type="match status" value="1"/>
</dbReference>
<dbReference type="EMBL" id="JAACJP010000041">
    <property type="protein sequence ID" value="KAF5372777.1"/>
    <property type="molecule type" value="Genomic_DNA"/>
</dbReference>
<evidence type="ECO:0000313" key="3">
    <source>
        <dbReference type="EMBL" id="KAF5372777.1"/>
    </source>
</evidence>
<name>A0A8H5GXD3_9AGAR</name>
<accession>A0A8H5GXD3</accession>